<evidence type="ECO:0000313" key="9">
    <source>
        <dbReference type="Proteomes" id="UP000188318"/>
    </source>
</evidence>
<dbReference type="Pfam" id="PF05199">
    <property type="entry name" value="GMC_oxred_C"/>
    <property type="match status" value="1"/>
</dbReference>
<accession>A0A1R3R8D7</accession>
<sequence length="616" mass="66061">MQLHRTYTLWAALAASVSAVSDKPPPLGSSFGVPGRNATFDYIVVGGGTAGLTLATRLAEQQAGSVAVVEAGGFYEIDNGNLSQVPASTNQFTGRSPTDWQPLIDWGTVTTPQAGTYGTQAHYARGKCLGGTSARNSMVYHRATRGAYQQWADVVGDDSFTFDHLLPFFRKSTRFTPPDMSLRFDNGTPWYDASVLGNGSNPLSVTYPHYVQAFTSWGIQGLEAIGLSKIPGLQSGELLGQGYTLFTVNATTMLRESSETAFLRRALGWPNYTVYHSTMAKRVLFTEARQASAVVVETEGLSYQLNATKEIILSAGVFGSPQLLLVSGVGPSASLEGLGIPVVADRPGVGQNMHDHVYAAASHRVNVVTTSRMKDPAFAAQEAQEFDDQAAGMSTSPSSDVLAWEKIPADLRAQFSNETRTTLAQVPADWPEVEYLLPSSYVGPQNVPSQEDPHDGYNYASVSFALVAPQSRGNVTIASPDAAVPPLVNPNWLTAPADMEVAIAAFKRVRQLWNTSAMAPVKLGEEAYPGPQVQTDAEMEDSIRRNAMTVRHASSTCAMGRAEDPMAVVDTQARVWGVQGLRVVDASIFPFLPPGHPQATIYAIAEKLACNITSAC</sequence>
<dbReference type="Proteomes" id="UP000188318">
    <property type="component" value="Unassembled WGS sequence"/>
</dbReference>
<feature type="non-terminal residue" evidence="8">
    <location>
        <position position="1"/>
    </location>
</feature>
<feature type="chain" id="PRO_5012028829" evidence="5">
    <location>
        <begin position="20"/>
        <end position="616"/>
    </location>
</feature>
<dbReference type="Gene3D" id="3.50.50.60">
    <property type="entry name" value="FAD/NAD(P)-binding domain"/>
    <property type="match status" value="1"/>
</dbReference>
<dbReference type="EMBL" id="KV907515">
    <property type="protein sequence ID" value="OOF90730.1"/>
    <property type="molecule type" value="Genomic_DNA"/>
</dbReference>
<dbReference type="Pfam" id="PF00732">
    <property type="entry name" value="GMC_oxred_N"/>
    <property type="match status" value="1"/>
</dbReference>
<dbReference type="STRING" id="602072.A0A1R3R8D7"/>
<dbReference type="PANTHER" id="PTHR11552">
    <property type="entry name" value="GLUCOSE-METHANOL-CHOLINE GMC OXIDOREDUCTASE"/>
    <property type="match status" value="1"/>
</dbReference>
<feature type="binding site" evidence="4">
    <location>
        <position position="132"/>
    </location>
    <ligand>
        <name>FAD</name>
        <dbReference type="ChEBI" id="CHEBI:57692"/>
    </ligand>
</feature>
<keyword evidence="4" id="KW-0274">FAD</keyword>
<dbReference type="InterPro" id="IPR000172">
    <property type="entry name" value="GMC_OxRdtase_N"/>
</dbReference>
<evidence type="ECO:0000256" key="5">
    <source>
        <dbReference type="SAM" id="SignalP"/>
    </source>
</evidence>
<reference evidence="9" key="1">
    <citation type="journal article" date="2017" name="Genome Biol.">
        <title>Comparative genomics reveals high biological diversity and specific adaptations in the industrially and medically important fungal genus Aspergillus.</title>
        <authorList>
            <person name="de Vries R.P."/>
            <person name="Riley R."/>
            <person name="Wiebenga A."/>
            <person name="Aguilar-Osorio G."/>
            <person name="Amillis S."/>
            <person name="Uchima C.A."/>
            <person name="Anderluh G."/>
            <person name="Asadollahi M."/>
            <person name="Askin M."/>
            <person name="Barry K."/>
            <person name="Battaglia E."/>
            <person name="Bayram O."/>
            <person name="Benocci T."/>
            <person name="Braus-Stromeyer S.A."/>
            <person name="Caldana C."/>
            <person name="Canovas D."/>
            <person name="Cerqueira G.C."/>
            <person name="Chen F."/>
            <person name="Chen W."/>
            <person name="Choi C."/>
            <person name="Clum A."/>
            <person name="Dos Santos R.A."/>
            <person name="Damasio A.R."/>
            <person name="Diallinas G."/>
            <person name="Emri T."/>
            <person name="Fekete E."/>
            <person name="Flipphi M."/>
            <person name="Freyberg S."/>
            <person name="Gallo A."/>
            <person name="Gournas C."/>
            <person name="Habgood R."/>
            <person name="Hainaut M."/>
            <person name="Harispe M.L."/>
            <person name="Henrissat B."/>
            <person name="Hilden K.S."/>
            <person name="Hope R."/>
            <person name="Hossain A."/>
            <person name="Karabika E."/>
            <person name="Karaffa L."/>
            <person name="Karanyi Z."/>
            <person name="Krasevec N."/>
            <person name="Kuo A."/>
            <person name="Kusch H."/>
            <person name="LaButti K."/>
            <person name="Lagendijk E.L."/>
            <person name="Lapidus A."/>
            <person name="Levasseur A."/>
            <person name="Lindquist E."/>
            <person name="Lipzen A."/>
            <person name="Logrieco A.F."/>
            <person name="MacCabe A."/>
            <person name="Maekelae M.R."/>
            <person name="Malavazi I."/>
            <person name="Melin P."/>
            <person name="Meyer V."/>
            <person name="Mielnichuk N."/>
            <person name="Miskei M."/>
            <person name="Molnar A.P."/>
            <person name="Mule G."/>
            <person name="Ngan C.Y."/>
            <person name="Orejas M."/>
            <person name="Orosz E."/>
            <person name="Ouedraogo J.P."/>
            <person name="Overkamp K.M."/>
            <person name="Park H.-S."/>
            <person name="Perrone G."/>
            <person name="Piumi F."/>
            <person name="Punt P.J."/>
            <person name="Ram A.F."/>
            <person name="Ramon A."/>
            <person name="Rauscher S."/>
            <person name="Record E."/>
            <person name="Riano-Pachon D.M."/>
            <person name="Robert V."/>
            <person name="Roehrig J."/>
            <person name="Ruller R."/>
            <person name="Salamov A."/>
            <person name="Salih N.S."/>
            <person name="Samson R.A."/>
            <person name="Sandor E."/>
            <person name="Sanguinetti M."/>
            <person name="Schuetze T."/>
            <person name="Sepcic K."/>
            <person name="Shelest E."/>
            <person name="Sherlock G."/>
            <person name="Sophianopoulou V."/>
            <person name="Squina F.M."/>
            <person name="Sun H."/>
            <person name="Susca A."/>
            <person name="Todd R.B."/>
            <person name="Tsang A."/>
            <person name="Unkles S.E."/>
            <person name="van de Wiele N."/>
            <person name="van Rossen-Uffink D."/>
            <person name="Oliveira J.V."/>
            <person name="Vesth T.C."/>
            <person name="Visser J."/>
            <person name="Yu J.-H."/>
            <person name="Zhou M."/>
            <person name="Andersen M.R."/>
            <person name="Archer D.B."/>
            <person name="Baker S.E."/>
            <person name="Benoit I."/>
            <person name="Brakhage A.A."/>
            <person name="Braus G.H."/>
            <person name="Fischer R."/>
            <person name="Frisvad J.C."/>
            <person name="Goldman G.H."/>
            <person name="Houbraken J."/>
            <person name="Oakley B."/>
            <person name="Pocsi I."/>
            <person name="Scazzocchio C."/>
            <person name="Seiboth B."/>
            <person name="vanKuyk P.A."/>
            <person name="Wortman J."/>
            <person name="Dyer P.S."/>
            <person name="Grigoriev I.V."/>
        </authorList>
    </citation>
    <scope>NUCLEOTIDE SEQUENCE [LARGE SCALE GENOMIC DNA]</scope>
    <source>
        <strain evidence="9">ITEM 5010</strain>
    </source>
</reference>
<dbReference type="OrthoDB" id="269227at2759"/>
<dbReference type="AlphaFoldDB" id="A0A1R3R8D7"/>
<feature type="active site" description="Proton acceptor" evidence="3">
    <location>
        <position position="596"/>
    </location>
</feature>
<dbReference type="InterPro" id="IPR036188">
    <property type="entry name" value="FAD/NAD-bd_sf"/>
</dbReference>
<keyword evidence="9" id="KW-1185">Reference proteome</keyword>
<dbReference type="Gene3D" id="3.30.560.10">
    <property type="entry name" value="Glucose Oxidase, domain 3"/>
    <property type="match status" value="1"/>
</dbReference>
<dbReference type="PIRSF" id="PIRSF000137">
    <property type="entry name" value="Alcohol_oxidase"/>
    <property type="match status" value="1"/>
</dbReference>
<dbReference type="PANTHER" id="PTHR11552:SF138">
    <property type="entry name" value="DEHYDROGENASE PKFF-RELATED"/>
    <property type="match status" value="1"/>
</dbReference>
<dbReference type="OMA" id="DYSECVM"/>
<evidence type="ECO:0000256" key="2">
    <source>
        <dbReference type="ARBA" id="ARBA00023180"/>
    </source>
</evidence>
<dbReference type="SUPFAM" id="SSF51905">
    <property type="entry name" value="FAD/NAD(P)-binding domain"/>
    <property type="match status" value="1"/>
</dbReference>
<feature type="active site" description="Proton donor" evidence="3">
    <location>
        <position position="552"/>
    </location>
</feature>
<dbReference type="InterPro" id="IPR012132">
    <property type="entry name" value="GMC_OxRdtase"/>
</dbReference>
<evidence type="ECO:0000259" key="6">
    <source>
        <dbReference type="Pfam" id="PF00732"/>
    </source>
</evidence>
<comment type="cofactor">
    <cofactor evidence="4">
        <name>FAD</name>
        <dbReference type="ChEBI" id="CHEBI:57692"/>
    </cofactor>
</comment>
<keyword evidence="4" id="KW-0285">Flavoprotein</keyword>
<protein>
    <submittedName>
        <fullName evidence="8">GMC oxidoreductase</fullName>
    </submittedName>
</protein>
<feature type="domain" description="Glucose-methanol-choline oxidoreductase N-terminal" evidence="6">
    <location>
        <begin position="40"/>
        <end position="357"/>
    </location>
</feature>
<evidence type="ECO:0000256" key="1">
    <source>
        <dbReference type="ARBA" id="ARBA00010790"/>
    </source>
</evidence>
<dbReference type="InterPro" id="IPR007867">
    <property type="entry name" value="GMC_OxRtase_C"/>
</dbReference>
<dbReference type="GO" id="GO:0044550">
    <property type="term" value="P:secondary metabolite biosynthetic process"/>
    <property type="evidence" value="ECO:0007669"/>
    <property type="project" value="TreeGrafter"/>
</dbReference>
<dbReference type="GO" id="GO:0050660">
    <property type="term" value="F:flavin adenine dinucleotide binding"/>
    <property type="evidence" value="ECO:0007669"/>
    <property type="project" value="InterPro"/>
</dbReference>
<feature type="signal peptide" evidence="5">
    <location>
        <begin position="1"/>
        <end position="19"/>
    </location>
</feature>
<comment type="similarity">
    <text evidence="1">Belongs to the GMC oxidoreductase family.</text>
</comment>
<dbReference type="VEuPathDB" id="FungiDB:ASPCADRAFT_156441"/>
<feature type="domain" description="Glucose-methanol-choline oxidoreductase C-terminal" evidence="7">
    <location>
        <begin position="469"/>
        <end position="605"/>
    </location>
</feature>
<name>A0A1R3R8D7_ASPC5</name>
<proteinExistence type="inferred from homology"/>
<dbReference type="GO" id="GO:0016614">
    <property type="term" value="F:oxidoreductase activity, acting on CH-OH group of donors"/>
    <property type="evidence" value="ECO:0007669"/>
    <property type="project" value="InterPro"/>
</dbReference>
<keyword evidence="5" id="KW-0732">Signal</keyword>
<evidence type="ECO:0000256" key="3">
    <source>
        <dbReference type="PIRSR" id="PIRSR000137-1"/>
    </source>
</evidence>
<evidence type="ECO:0000256" key="4">
    <source>
        <dbReference type="PIRSR" id="PIRSR000137-2"/>
    </source>
</evidence>
<feature type="binding site" evidence="4">
    <location>
        <begin position="597"/>
        <end position="598"/>
    </location>
    <ligand>
        <name>FAD</name>
        <dbReference type="ChEBI" id="CHEBI:57692"/>
    </ligand>
</feature>
<evidence type="ECO:0000313" key="8">
    <source>
        <dbReference type="EMBL" id="OOF90730.1"/>
    </source>
</evidence>
<gene>
    <name evidence="8" type="ORF">ASPCADRAFT_156441</name>
</gene>
<organism evidence="8 9">
    <name type="scientific">Aspergillus carbonarius (strain ITEM 5010)</name>
    <dbReference type="NCBI Taxonomy" id="602072"/>
    <lineage>
        <taxon>Eukaryota</taxon>
        <taxon>Fungi</taxon>
        <taxon>Dikarya</taxon>
        <taxon>Ascomycota</taxon>
        <taxon>Pezizomycotina</taxon>
        <taxon>Eurotiomycetes</taxon>
        <taxon>Eurotiomycetidae</taxon>
        <taxon>Eurotiales</taxon>
        <taxon>Aspergillaceae</taxon>
        <taxon>Aspergillus</taxon>
        <taxon>Aspergillus subgen. Circumdati</taxon>
    </lineage>
</organism>
<keyword evidence="2" id="KW-0325">Glycoprotein</keyword>
<feature type="binding site" evidence="4">
    <location>
        <begin position="136"/>
        <end position="139"/>
    </location>
    <ligand>
        <name>FAD</name>
        <dbReference type="ChEBI" id="CHEBI:57692"/>
    </ligand>
</feature>
<dbReference type="SUPFAM" id="SSF54373">
    <property type="entry name" value="FAD-linked reductases, C-terminal domain"/>
    <property type="match status" value="1"/>
</dbReference>
<evidence type="ECO:0000259" key="7">
    <source>
        <dbReference type="Pfam" id="PF05199"/>
    </source>
</evidence>